<feature type="transmembrane region" description="Helical" evidence="1">
    <location>
        <begin position="307"/>
        <end position="332"/>
    </location>
</feature>
<keyword evidence="1" id="KW-1133">Transmembrane helix</keyword>
<keyword evidence="1" id="KW-0812">Transmembrane</keyword>
<name>A0ABQ6ZCK5_9GAMM</name>
<evidence type="ECO:0000256" key="1">
    <source>
        <dbReference type="SAM" id="Phobius"/>
    </source>
</evidence>
<gene>
    <name evidence="2" type="ORF">CSC78_18020</name>
</gene>
<feature type="transmembrane region" description="Helical" evidence="1">
    <location>
        <begin position="357"/>
        <end position="374"/>
    </location>
</feature>
<reference evidence="2 3" key="1">
    <citation type="submission" date="2017-10" db="EMBL/GenBank/DDBJ databases">
        <title>Whole genome sequencing of members of genus Pseudoxanthomonas.</title>
        <authorList>
            <person name="Kumar S."/>
            <person name="Bansal K."/>
            <person name="Kaur A."/>
            <person name="Patil P."/>
            <person name="Sharma S."/>
            <person name="Patil P.B."/>
        </authorList>
    </citation>
    <scope>NUCLEOTIDE SEQUENCE [LARGE SCALE GENOMIC DNA]</scope>
    <source>
        <strain evidence="2 3">DSM 17109</strain>
    </source>
</reference>
<feature type="transmembrane region" description="Helical" evidence="1">
    <location>
        <begin position="277"/>
        <end position="295"/>
    </location>
</feature>
<feature type="transmembrane region" description="Helical" evidence="1">
    <location>
        <begin position="148"/>
        <end position="168"/>
    </location>
</feature>
<organism evidence="2 3">
    <name type="scientific">Pseudoxanthomonas japonensis</name>
    <dbReference type="NCBI Taxonomy" id="69284"/>
    <lineage>
        <taxon>Bacteria</taxon>
        <taxon>Pseudomonadati</taxon>
        <taxon>Pseudomonadota</taxon>
        <taxon>Gammaproteobacteria</taxon>
        <taxon>Lysobacterales</taxon>
        <taxon>Lysobacteraceae</taxon>
        <taxon>Pseudoxanthomonas</taxon>
    </lineage>
</organism>
<feature type="transmembrane region" description="Helical" evidence="1">
    <location>
        <begin position="217"/>
        <end position="238"/>
    </location>
</feature>
<feature type="transmembrane region" description="Helical" evidence="1">
    <location>
        <begin position="113"/>
        <end position="136"/>
    </location>
</feature>
<dbReference type="EMBL" id="PDWW01000038">
    <property type="protein sequence ID" value="KAF1721410.1"/>
    <property type="molecule type" value="Genomic_DNA"/>
</dbReference>
<keyword evidence="1" id="KW-0472">Membrane</keyword>
<sequence>MSGLAFAQAPSPALPIRFLSTALAWGVVAGLWLAWHGDAVALSRWTPATLVLVHMLALGLLGNAMLGSLVQFLPVAAGSPLPCARCVPWLHGAFNVGLVALLATLAWQLRALAWPAGGLLGASLVMFATLALVAVARGNGERVVRDGIGLALIALVATTILGLVLLAARTGWRTPAPPGLVDLHASIGGIGWMLGLLAAVGSVTLPMLQGTRAPSPAVVRAWQVAVLATLGLMIAWQAEAVPQAVVRMAAWPFAMFALAVFLLQARAPHRRNPVLRRFWQAGCTCLLAASAVIAWPDPAPMQVGALVLGAGVPLLVVGMALEITAFLTWIALRQRVPRGIRVPGVGSLFDDAHKRRAFLLHAIAGALLVVATLAPAVARLAGVALALAYAVSLHAQWRCWRQAWTWQADGPG</sequence>
<feature type="transmembrane region" description="Helical" evidence="1">
    <location>
        <begin position="12"/>
        <end position="35"/>
    </location>
</feature>
<feature type="transmembrane region" description="Helical" evidence="1">
    <location>
        <begin position="244"/>
        <end position="265"/>
    </location>
</feature>
<evidence type="ECO:0000313" key="2">
    <source>
        <dbReference type="EMBL" id="KAF1721410.1"/>
    </source>
</evidence>
<dbReference type="RefSeq" id="WP_162339247.1">
    <property type="nucleotide sequence ID" value="NZ_JBHSRQ010000012.1"/>
</dbReference>
<accession>A0ABQ6ZCK5</accession>
<proteinExistence type="predicted"/>
<evidence type="ECO:0000313" key="3">
    <source>
        <dbReference type="Proteomes" id="UP000781710"/>
    </source>
</evidence>
<protein>
    <submittedName>
        <fullName evidence="2">Uncharacterized protein</fullName>
    </submittedName>
</protein>
<dbReference type="Proteomes" id="UP000781710">
    <property type="component" value="Unassembled WGS sequence"/>
</dbReference>
<feature type="transmembrane region" description="Helical" evidence="1">
    <location>
        <begin position="55"/>
        <end position="77"/>
    </location>
</feature>
<keyword evidence="3" id="KW-1185">Reference proteome</keyword>
<feature type="transmembrane region" description="Helical" evidence="1">
    <location>
        <begin position="89"/>
        <end position="107"/>
    </location>
</feature>
<feature type="transmembrane region" description="Helical" evidence="1">
    <location>
        <begin position="183"/>
        <end position="205"/>
    </location>
</feature>
<comment type="caution">
    <text evidence="2">The sequence shown here is derived from an EMBL/GenBank/DDBJ whole genome shotgun (WGS) entry which is preliminary data.</text>
</comment>